<reference evidence="2" key="2">
    <citation type="submission" date="2021-02" db="EMBL/GenBank/DDBJ databases">
        <authorList>
            <person name="Kimball J.A."/>
            <person name="Haas M.W."/>
            <person name="Macchietto M."/>
            <person name="Kono T."/>
            <person name="Duquette J."/>
            <person name="Shao M."/>
        </authorList>
    </citation>
    <scope>NUCLEOTIDE SEQUENCE</scope>
    <source>
        <tissue evidence="2">Fresh leaf tissue</tissue>
    </source>
</reference>
<evidence type="ECO:0000256" key="1">
    <source>
        <dbReference type="SAM" id="MobiDB-lite"/>
    </source>
</evidence>
<reference evidence="2" key="1">
    <citation type="journal article" date="2021" name="bioRxiv">
        <title>Whole Genome Assembly and Annotation of Northern Wild Rice, Zizania palustris L., Supports a Whole Genome Duplication in the Zizania Genus.</title>
        <authorList>
            <person name="Haas M."/>
            <person name="Kono T."/>
            <person name="Macchietto M."/>
            <person name="Millas R."/>
            <person name="McGilp L."/>
            <person name="Shao M."/>
            <person name="Duquette J."/>
            <person name="Hirsch C.N."/>
            <person name="Kimball J."/>
        </authorList>
    </citation>
    <scope>NUCLEOTIDE SEQUENCE</scope>
    <source>
        <tissue evidence="2">Fresh leaf tissue</tissue>
    </source>
</reference>
<sequence>MTSLDTTPGFHGGLPPQRPPTPSLRMGSMVLLRWQCPILLGAVPDPTSDEVVPGFTGWLCSSVDQGWLFLDDNSPQGAGRQLPVSPDPTGLIKIE</sequence>
<feature type="region of interest" description="Disordered" evidence="1">
    <location>
        <begin position="1"/>
        <end position="24"/>
    </location>
</feature>
<name>A0A8J5SCQ7_ZIZPA</name>
<evidence type="ECO:0000313" key="3">
    <source>
        <dbReference type="Proteomes" id="UP000729402"/>
    </source>
</evidence>
<feature type="region of interest" description="Disordered" evidence="1">
    <location>
        <begin position="72"/>
        <end position="95"/>
    </location>
</feature>
<protein>
    <submittedName>
        <fullName evidence="2">Uncharacterized protein</fullName>
    </submittedName>
</protein>
<evidence type="ECO:0000313" key="2">
    <source>
        <dbReference type="EMBL" id="KAG8060442.1"/>
    </source>
</evidence>
<dbReference type="Proteomes" id="UP000729402">
    <property type="component" value="Unassembled WGS sequence"/>
</dbReference>
<comment type="caution">
    <text evidence="2">The sequence shown here is derived from an EMBL/GenBank/DDBJ whole genome shotgun (WGS) entry which is preliminary data.</text>
</comment>
<dbReference type="EMBL" id="JAAALK010000287">
    <property type="protein sequence ID" value="KAG8060442.1"/>
    <property type="molecule type" value="Genomic_DNA"/>
</dbReference>
<proteinExistence type="predicted"/>
<organism evidence="2 3">
    <name type="scientific">Zizania palustris</name>
    <name type="common">Northern wild rice</name>
    <dbReference type="NCBI Taxonomy" id="103762"/>
    <lineage>
        <taxon>Eukaryota</taxon>
        <taxon>Viridiplantae</taxon>
        <taxon>Streptophyta</taxon>
        <taxon>Embryophyta</taxon>
        <taxon>Tracheophyta</taxon>
        <taxon>Spermatophyta</taxon>
        <taxon>Magnoliopsida</taxon>
        <taxon>Liliopsida</taxon>
        <taxon>Poales</taxon>
        <taxon>Poaceae</taxon>
        <taxon>BOP clade</taxon>
        <taxon>Oryzoideae</taxon>
        <taxon>Oryzeae</taxon>
        <taxon>Zizaniinae</taxon>
        <taxon>Zizania</taxon>
    </lineage>
</organism>
<gene>
    <name evidence="2" type="ORF">GUJ93_ZPchr0002g25217</name>
</gene>
<accession>A0A8J5SCQ7</accession>
<keyword evidence="3" id="KW-1185">Reference proteome</keyword>
<dbReference type="AlphaFoldDB" id="A0A8J5SCQ7"/>